<name>A0A9Q0MKU1_9DIPT</name>
<feature type="domain" description="FUZ/MON1/HPS1 third Longin" evidence="3">
    <location>
        <begin position="413"/>
        <end position="527"/>
    </location>
</feature>
<proteinExistence type="predicted"/>
<dbReference type="InterPro" id="IPR043972">
    <property type="entry name" value="FUZ/MON1/HPS1_longin_1"/>
</dbReference>
<accession>A0A9Q0MKU1</accession>
<dbReference type="OrthoDB" id="10255234at2759"/>
<feature type="domain" description="FUZ/MON1/HPS1 second Longin" evidence="2">
    <location>
        <begin position="184"/>
        <end position="283"/>
    </location>
</feature>
<dbReference type="Proteomes" id="UP001151699">
    <property type="component" value="Unassembled WGS sequence"/>
</dbReference>
<dbReference type="PANTHER" id="PTHR12761:SF1">
    <property type="entry name" value="BLOC-3 COMPLEX MEMBER HPS1"/>
    <property type="match status" value="1"/>
</dbReference>
<dbReference type="Pfam" id="PF19038">
    <property type="entry name" value="Fuz_longin_3"/>
    <property type="match status" value="1"/>
</dbReference>
<evidence type="ECO:0000313" key="5">
    <source>
        <dbReference type="Proteomes" id="UP001151699"/>
    </source>
</evidence>
<dbReference type="EMBL" id="WJQU01004350">
    <property type="protein sequence ID" value="KAJ6617133.1"/>
    <property type="molecule type" value="Genomic_DNA"/>
</dbReference>
<evidence type="ECO:0000259" key="2">
    <source>
        <dbReference type="Pfam" id="PF19037"/>
    </source>
</evidence>
<dbReference type="Pfam" id="PF19037">
    <property type="entry name" value="Fuz_longin_2"/>
    <property type="match status" value="1"/>
</dbReference>
<keyword evidence="5" id="KW-1185">Reference proteome</keyword>
<reference evidence="4" key="1">
    <citation type="submission" date="2022-07" db="EMBL/GenBank/DDBJ databases">
        <authorList>
            <person name="Trinca V."/>
            <person name="Uliana J.V.C."/>
            <person name="Torres T.T."/>
            <person name="Ward R.J."/>
            <person name="Monesi N."/>
        </authorList>
    </citation>
    <scope>NUCLEOTIDE SEQUENCE</scope>
    <source>
        <strain evidence="4">HSMRA1968</strain>
        <tissue evidence="4">Whole embryos</tissue>
    </source>
</reference>
<dbReference type="Pfam" id="PF19036">
    <property type="entry name" value="Fuz_longin_1"/>
    <property type="match status" value="1"/>
</dbReference>
<dbReference type="AlphaFoldDB" id="A0A9Q0MKU1"/>
<sequence length="539" mass="61628">MTQNDVIFTKLNDAMKTKLYELALEQELVKVDAEEEVYLDPNVLIQIFSPIIASQRIMTCQFDNSYSSLECEDNINFVFEEFLGFVLLKIGVKSIRNLQRSVGVCSAFIRRICGPDVYILKTMPHKSEMLTNLLSTWDRLYESEQAVLMEAVENLLVNLGLKSMAQKTLEIATENLKQDPHSQRSHACLFVGNKFLAMFSSKQAQQLSPSDILFITIFFQSLEALEKKIQTNLLFLQGNVNGSYAGCIPYIVHVSQLDNDIILVLLIEYGNLQVSSGLYDVFFSMHKTRILQMQNDVDSLRPAFDKLETNVKHTIEALKKAKFNNADIDNCTKKFISRWDVLKKKYVELFKSCDKDLVVTIESNLPGFVESLKELFRITCIECSNRDHGVQRVSEISSMVEARLLEFGEFFLIWSMVDFARSYLQKGHMSLIWKDTIFSYSYFLWFEDHNGCPIKPKELPNTSVQTTIKQQVVPGILSGEFYQWLIEVCFPKQSKIKCFELYCIHLGLASASCVLEHNRRLAATINEVTGLPAGINDVI</sequence>
<dbReference type="GO" id="GO:0005085">
    <property type="term" value="F:guanyl-nucleotide exchange factor activity"/>
    <property type="evidence" value="ECO:0007669"/>
    <property type="project" value="TreeGrafter"/>
</dbReference>
<feature type="domain" description="FUZ/MON1/HPS1 first Longin" evidence="1">
    <location>
        <begin position="3"/>
        <end position="140"/>
    </location>
</feature>
<dbReference type="InterPro" id="IPR043970">
    <property type="entry name" value="FUZ/MON1/HPS1_longin_3"/>
</dbReference>
<evidence type="ECO:0000259" key="3">
    <source>
        <dbReference type="Pfam" id="PF19038"/>
    </source>
</evidence>
<organism evidence="4 5">
    <name type="scientific">Pseudolycoriella hygida</name>
    <dbReference type="NCBI Taxonomy" id="35572"/>
    <lineage>
        <taxon>Eukaryota</taxon>
        <taxon>Metazoa</taxon>
        <taxon>Ecdysozoa</taxon>
        <taxon>Arthropoda</taxon>
        <taxon>Hexapoda</taxon>
        <taxon>Insecta</taxon>
        <taxon>Pterygota</taxon>
        <taxon>Neoptera</taxon>
        <taxon>Endopterygota</taxon>
        <taxon>Diptera</taxon>
        <taxon>Nematocera</taxon>
        <taxon>Sciaroidea</taxon>
        <taxon>Sciaridae</taxon>
        <taxon>Pseudolycoriella</taxon>
    </lineage>
</organism>
<dbReference type="GO" id="GO:0031085">
    <property type="term" value="C:BLOC-3 complex"/>
    <property type="evidence" value="ECO:0007669"/>
    <property type="project" value="TreeGrafter"/>
</dbReference>
<protein>
    <submittedName>
        <fullName evidence="4">Hermansky-Pudlak syndrome 1 protein like</fullName>
    </submittedName>
</protein>
<comment type="caution">
    <text evidence="4">The sequence shown here is derived from an EMBL/GenBank/DDBJ whole genome shotgun (WGS) entry which is preliminary data.</text>
</comment>
<evidence type="ECO:0000259" key="1">
    <source>
        <dbReference type="Pfam" id="PF19036"/>
    </source>
</evidence>
<gene>
    <name evidence="4" type="primary">HPS1</name>
    <name evidence="4" type="ORF">Bhyg_17427</name>
</gene>
<dbReference type="PANTHER" id="PTHR12761">
    <property type="entry name" value="HERMANSKY-PUDLAK SYNDROME PROTEIN 1"/>
    <property type="match status" value="1"/>
</dbReference>
<dbReference type="GO" id="GO:0016192">
    <property type="term" value="P:vesicle-mediated transport"/>
    <property type="evidence" value="ECO:0007669"/>
    <property type="project" value="InterPro"/>
</dbReference>
<evidence type="ECO:0000313" key="4">
    <source>
        <dbReference type="EMBL" id="KAJ6617133.1"/>
    </source>
</evidence>
<dbReference type="InterPro" id="IPR043971">
    <property type="entry name" value="FUZ/MON1/HPS1_longin_2"/>
</dbReference>
<dbReference type="InterPro" id="IPR026053">
    <property type="entry name" value="HPS1"/>
</dbReference>